<dbReference type="OrthoDB" id="1433654at2759"/>
<gene>
    <name evidence="6" type="ORF">G2W53_025995</name>
</gene>
<keyword evidence="6" id="KW-0695">RNA-directed DNA polymerase</keyword>
<dbReference type="GO" id="GO:0003964">
    <property type="term" value="F:RNA-directed DNA polymerase activity"/>
    <property type="evidence" value="ECO:0007669"/>
    <property type="project" value="UniProtKB-KW"/>
</dbReference>
<sequence length="1648" mass="185760">MEAGGEEGSARSGRKQLHSESMEEARTPKSQFEQEERTEEPVSQNGDVRLSKQEKASLGSQWKESLIIRLWGLNLGKDTLKAKLLKLWKLRQDPILLEIGHGFFIISFNLIEDKWKALLHGISFIDGHFLSVRKWEARFNPLEHTLEAISPVWVKLDSLPLEFYEKSILLKVGNAIGEFIGIDEATYHLSKVRFARLCVFKDIKGELNPSVAIDGYKQQVTFEGFMGFCSFCGILGHLANSCRKRKGKDSVDLHEQDKDFQTEKASSDWTVVRRKKKSVREQPPKKFEIGQSSIWAEKRVLGQGPSQKGLILTVSTHSSKSGNLNLVSLTPSVKDKHTDLEQCAFAPGKSISPSTPKSCPNSNSSPSLLLNTSHFKLNFLDPVSSKRFVLRNPECLLDKMSIHFRGEIFINNLLGFGEPPFRKHHLSEREYLHYHGETYDPNSNQPQEKGSPKPDAVTKKHPVPRGLCSKEKEPNRCPSPQSSVAIHWYSSPNSEGNLSELATVPNQRRAPQLLRRKAVLPSKDLGESDVSHGNVGGMAPDLGITDLGSLNPSYTEPGSESLYESPGGQWPLVDRSTCSDSERPCSSTYGMDRDLISHQSICYSGNSGEGGGDSLAQGTPKHGCADGGNLAGKSYRRMRQALSAARSRDTRLLESVDQNFLCNQIMDPFRILAWNVHGACSGDFRRVFRELVDRNKPNIVLLTEIRVGGNHAQNIMNSLGFDSTHRVDPMGYAGGVWLLWNSRDVNLNIRSSSFQEVHALAEVSNHPPCFLSFVYASPLRERRKILWKNLELVASSLQLPWMICGDFNEVLSQDEKWGIRMASPSRIRDFKGCLDKCGLMDLGFSGCKFTWCNKRQDSHLVFERKNILLKRLQGISLALSRNPNSYLVNLESRLDRELRKVLKYEQELWASKSRMNWLSLGDSNTKYFHSSVLGRRRQNRITCLRNVVGEWVSKPEEIIELIVNHFRCLYRSSSCNPLPDWVSFDIHLSELCPTFHAIPSPEEISAALFSLSPNKAAGLDGFQPTFFQKSWNTTKDLIINEIQSCFRLSRIPKEWNETMVCLVPKLPNPTEKSAVWFSSNTPDQQKSEISSSLNFKCVPSLGKYLGFPLGSSGRASDFKSIIDKISGRMDLWKSKYLSPYGKITLINSVINPIASYYMQCMYFPIGVCDSIDRLNRDFFWSDLNGNQKAHLVAWSKITKPKKLGGLGVHKCHERNLALLAKLFWRVSKDSHSNWAKVGRVALSMNVTRNTLIGKCLRKGREAAQSGLCKVINNGASTLFWEDRIGQIGYLRNLIYGPLNRNDNKLTVKDIVCDNGGWNWEALSFVLPSNICNRLQTLLVDPNSPVEDNVSWAGNLNGQFSTKSAYFLICSSKFSWPEDSNWSWIWKLGCHTRQKMFIWSILMNGIPTKGNLAKRGMNISPLCPLCNQGIEECSHLFRDCPISQQMWDQATPFFALQNHSDFNLWIKINCSNLSPSIYNIPHGTLFIYLIWHLWNARNRKIFENVNFNATNIIFLARGKAGEYNFLVAKNAQGQKPPPISVKWTPPPPNWFKLNTDDSCILPSSDIGVGGILRDHMGNWIRGFSIFKGIGDSVLAKLWAVYHGLLLASQSHVRKIIVEADSLLLAIPDMYPLLLEDCMGIETQRRSGIG</sequence>
<dbReference type="SUPFAM" id="SSF56219">
    <property type="entry name" value="DNase I-like"/>
    <property type="match status" value="1"/>
</dbReference>
<keyword evidence="6" id="KW-0548">Nucleotidyltransferase</keyword>
<dbReference type="InterPro" id="IPR026960">
    <property type="entry name" value="RVT-Znf"/>
</dbReference>
<dbReference type="GO" id="GO:0003676">
    <property type="term" value="F:nucleic acid binding"/>
    <property type="evidence" value="ECO:0007669"/>
    <property type="project" value="InterPro"/>
</dbReference>
<dbReference type="InterPro" id="IPR036691">
    <property type="entry name" value="Endo/exonu/phosph_ase_sf"/>
</dbReference>
<dbReference type="EMBL" id="JAAIUW010000008">
    <property type="protein sequence ID" value="KAF7820540.1"/>
    <property type="molecule type" value="Genomic_DNA"/>
</dbReference>
<dbReference type="GO" id="GO:0004523">
    <property type="term" value="F:RNA-DNA hybrid ribonuclease activity"/>
    <property type="evidence" value="ECO:0007669"/>
    <property type="project" value="InterPro"/>
</dbReference>
<dbReference type="CDD" id="cd06222">
    <property type="entry name" value="RNase_H_like"/>
    <property type="match status" value="1"/>
</dbReference>
<evidence type="ECO:0000259" key="2">
    <source>
        <dbReference type="Pfam" id="PF03372"/>
    </source>
</evidence>
<dbReference type="Proteomes" id="UP000634136">
    <property type="component" value="Unassembled WGS sequence"/>
</dbReference>
<accession>A0A834TGS6</accession>
<name>A0A834TGS6_9FABA</name>
<dbReference type="Pfam" id="PF14111">
    <property type="entry name" value="DUF4283"/>
    <property type="match status" value="1"/>
</dbReference>
<dbReference type="Pfam" id="PF13966">
    <property type="entry name" value="zf-RVT"/>
    <property type="match status" value="1"/>
</dbReference>
<keyword evidence="6" id="KW-0808">Transferase</keyword>
<proteinExistence type="predicted"/>
<evidence type="ECO:0000256" key="1">
    <source>
        <dbReference type="SAM" id="MobiDB-lite"/>
    </source>
</evidence>
<feature type="region of interest" description="Disordered" evidence="1">
    <location>
        <begin position="1"/>
        <end position="50"/>
    </location>
</feature>
<evidence type="ECO:0000313" key="7">
    <source>
        <dbReference type="Proteomes" id="UP000634136"/>
    </source>
</evidence>
<feature type="region of interest" description="Disordered" evidence="1">
    <location>
        <begin position="436"/>
        <end position="490"/>
    </location>
</feature>
<reference evidence="6" key="1">
    <citation type="submission" date="2020-09" db="EMBL/GenBank/DDBJ databases">
        <title>Genome-Enabled Discovery of Anthraquinone Biosynthesis in Senna tora.</title>
        <authorList>
            <person name="Kang S.-H."/>
            <person name="Pandey R.P."/>
            <person name="Lee C.-M."/>
            <person name="Sim J.-S."/>
            <person name="Jeong J.-T."/>
            <person name="Choi B.-S."/>
            <person name="Jung M."/>
            <person name="Ginzburg D."/>
            <person name="Zhao K."/>
            <person name="Won S.Y."/>
            <person name="Oh T.-J."/>
            <person name="Yu Y."/>
            <person name="Kim N.-H."/>
            <person name="Lee O.R."/>
            <person name="Lee T.-H."/>
            <person name="Bashyal P."/>
            <person name="Kim T.-S."/>
            <person name="Lee W.-H."/>
            <person name="Kawkins C."/>
            <person name="Kim C.-K."/>
            <person name="Kim J.S."/>
            <person name="Ahn B.O."/>
            <person name="Rhee S.Y."/>
            <person name="Sohng J.K."/>
        </authorList>
    </citation>
    <scope>NUCLEOTIDE SEQUENCE</scope>
    <source>
        <tissue evidence="6">Leaf</tissue>
    </source>
</reference>
<evidence type="ECO:0000259" key="5">
    <source>
        <dbReference type="Pfam" id="PF14111"/>
    </source>
</evidence>
<dbReference type="Pfam" id="PF03372">
    <property type="entry name" value="Exo_endo_phos"/>
    <property type="match status" value="1"/>
</dbReference>
<protein>
    <submittedName>
        <fullName evidence="6">Reverse transcriptase</fullName>
    </submittedName>
</protein>
<dbReference type="PANTHER" id="PTHR33116:SF78">
    <property type="entry name" value="OS12G0587133 PROTEIN"/>
    <property type="match status" value="1"/>
</dbReference>
<keyword evidence="7" id="KW-1185">Reference proteome</keyword>
<evidence type="ECO:0000259" key="3">
    <source>
        <dbReference type="Pfam" id="PF13456"/>
    </source>
</evidence>
<evidence type="ECO:0000313" key="6">
    <source>
        <dbReference type="EMBL" id="KAF7820540.1"/>
    </source>
</evidence>
<dbReference type="InterPro" id="IPR002156">
    <property type="entry name" value="RNaseH_domain"/>
</dbReference>
<dbReference type="InterPro" id="IPR025558">
    <property type="entry name" value="DUF4283"/>
</dbReference>
<dbReference type="Gene3D" id="3.30.420.10">
    <property type="entry name" value="Ribonuclease H-like superfamily/Ribonuclease H"/>
    <property type="match status" value="1"/>
</dbReference>
<dbReference type="InterPro" id="IPR005135">
    <property type="entry name" value="Endo/exonuclease/phosphatase"/>
</dbReference>
<feature type="compositionally biased region" description="Basic and acidic residues" evidence="1">
    <location>
        <begin position="17"/>
        <end position="35"/>
    </location>
</feature>
<dbReference type="InterPro" id="IPR036397">
    <property type="entry name" value="RNaseH_sf"/>
</dbReference>
<organism evidence="6 7">
    <name type="scientific">Senna tora</name>
    <dbReference type="NCBI Taxonomy" id="362788"/>
    <lineage>
        <taxon>Eukaryota</taxon>
        <taxon>Viridiplantae</taxon>
        <taxon>Streptophyta</taxon>
        <taxon>Embryophyta</taxon>
        <taxon>Tracheophyta</taxon>
        <taxon>Spermatophyta</taxon>
        <taxon>Magnoliopsida</taxon>
        <taxon>eudicotyledons</taxon>
        <taxon>Gunneridae</taxon>
        <taxon>Pentapetalae</taxon>
        <taxon>rosids</taxon>
        <taxon>fabids</taxon>
        <taxon>Fabales</taxon>
        <taxon>Fabaceae</taxon>
        <taxon>Caesalpinioideae</taxon>
        <taxon>Cassia clade</taxon>
        <taxon>Senna</taxon>
    </lineage>
</organism>
<comment type="caution">
    <text evidence="6">The sequence shown here is derived from an EMBL/GenBank/DDBJ whole genome shotgun (WGS) entry which is preliminary data.</text>
</comment>
<feature type="domain" description="Endonuclease/exonuclease/phosphatase" evidence="2">
    <location>
        <begin position="673"/>
        <end position="838"/>
    </location>
</feature>
<dbReference type="InterPro" id="IPR044730">
    <property type="entry name" value="RNase_H-like_dom_plant"/>
</dbReference>
<dbReference type="PANTHER" id="PTHR33116">
    <property type="entry name" value="REVERSE TRANSCRIPTASE ZINC-BINDING DOMAIN-CONTAINING PROTEIN-RELATED-RELATED"/>
    <property type="match status" value="1"/>
</dbReference>
<feature type="domain" description="Reverse transcriptase zinc-binding" evidence="4">
    <location>
        <begin position="1359"/>
        <end position="1446"/>
    </location>
</feature>
<evidence type="ECO:0000259" key="4">
    <source>
        <dbReference type="Pfam" id="PF13966"/>
    </source>
</evidence>
<feature type="domain" description="RNase H type-1" evidence="3">
    <location>
        <begin position="1566"/>
        <end position="1621"/>
    </location>
</feature>
<dbReference type="Pfam" id="PF13456">
    <property type="entry name" value="RVT_3"/>
    <property type="match status" value="1"/>
</dbReference>
<feature type="domain" description="DUF4283" evidence="5">
    <location>
        <begin position="61"/>
        <end position="142"/>
    </location>
</feature>
<dbReference type="Gene3D" id="3.60.10.10">
    <property type="entry name" value="Endonuclease/exonuclease/phosphatase"/>
    <property type="match status" value="1"/>
</dbReference>
<feature type="compositionally biased region" description="Polar residues" evidence="1">
    <location>
        <begin position="478"/>
        <end position="490"/>
    </location>
</feature>